<keyword evidence="5" id="KW-0611">Plant defense</keyword>
<evidence type="ECO:0000256" key="5">
    <source>
        <dbReference type="ARBA" id="ARBA00022821"/>
    </source>
</evidence>
<feature type="domain" description="TIR" evidence="9">
    <location>
        <begin position="4"/>
        <end position="153"/>
    </location>
</feature>
<evidence type="ECO:0000256" key="6">
    <source>
        <dbReference type="ARBA" id="ARBA00023027"/>
    </source>
</evidence>
<dbReference type="InterPro" id="IPR058546">
    <property type="entry name" value="RPS4B/Roq1-like_LRR"/>
</dbReference>
<dbReference type="InterPro" id="IPR045344">
    <property type="entry name" value="C-JID"/>
</dbReference>
<dbReference type="Pfam" id="PF20160">
    <property type="entry name" value="C-JID"/>
    <property type="match status" value="1"/>
</dbReference>
<accession>A0ABD0ZB00</accession>
<feature type="compositionally biased region" description="Basic and acidic residues" evidence="8">
    <location>
        <begin position="1158"/>
        <end position="1168"/>
    </location>
</feature>
<dbReference type="GO" id="GO:0061809">
    <property type="term" value="F:NAD+ nucleosidase activity, cyclic ADP-ribose generating"/>
    <property type="evidence" value="ECO:0007669"/>
    <property type="project" value="UniProtKB-EC"/>
</dbReference>
<dbReference type="Pfam" id="PF07725">
    <property type="entry name" value="LRR_3"/>
    <property type="match status" value="1"/>
</dbReference>
<evidence type="ECO:0000256" key="3">
    <source>
        <dbReference type="ARBA" id="ARBA00022737"/>
    </source>
</evidence>
<dbReference type="PRINTS" id="PR00364">
    <property type="entry name" value="DISEASERSIST"/>
</dbReference>
<dbReference type="Gene3D" id="1.10.8.430">
    <property type="entry name" value="Helical domain of apoptotic protease-activating factors"/>
    <property type="match status" value="1"/>
</dbReference>
<dbReference type="InterPro" id="IPR002182">
    <property type="entry name" value="NB-ARC"/>
</dbReference>
<dbReference type="Pfam" id="PF23286">
    <property type="entry name" value="LRR_13"/>
    <property type="match status" value="1"/>
</dbReference>
<dbReference type="SUPFAM" id="SSF52540">
    <property type="entry name" value="P-loop containing nucleoside triphosphate hydrolases"/>
    <property type="match status" value="1"/>
</dbReference>
<evidence type="ECO:0000256" key="8">
    <source>
        <dbReference type="SAM" id="MobiDB-lite"/>
    </source>
</evidence>
<dbReference type="InterPro" id="IPR032675">
    <property type="entry name" value="LRR_dom_sf"/>
</dbReference>
<dbReference type="EMBL" id="JBANAX010000840">
    <property type="protein sequence ID" value="KAL1191872.1"/>
    <property type="molecule type" value="Genomic_DNA"/>
</dbReference>
<keyword evidence="6" id="KW-0520">NAD</keyword>
<dbReference type="PROSITE" id="PS50104">
    <property type="entry name" value="TIR"/>
    <property type="match status" value="1"/>
</dbReference>
<dbReference type="Gene3D" id="3.80.10.10">
    <property type="entry name" value="Ribonuclease Inhibitor"/>
    <property type="match status" value="2"/>
</dbReference>
<dbReference type="InterPro" id="IPR035897">
    <property type="entry name" value="Toll_tir_struct_dom_sf"/>
</dbReference>
<evidence type="ECO:0000256" key="1">
    <source>
        <dbReference type="ARBA" id="ARBA00011982"/>
    </source>
</evidence>
<evidence type="ECO:0000259" key="9">
    <source>
        <dbReference type="PROSITE" id="PS50104"/>
    </source>
</evidence>
<comment type="caution">
    <text evidence="10">The sequence shown here is derived from an EMBL/GenBank/DDBJ whole genome shotgun (WGS) entry which is preliminary data.</text>
</comment>
<dbReference type="InterPro" id="IPR000157">
    <property type="entry name" value="TIR_dom"/>
</dbReference>
<dbReference type="SMART" id="SM00255">
    <property type="entry name" value="TIR"/>
    <property type="match status" value="1"/>
</dbReference>
<protein>
    <recommendedName>
        <fullName evidence="1">ADP-ribosyl cyclase/cyclic ADP-ribose hydrolase</fullName>
        <ecNumber evidence="1">3.2.2.6</ecNumber>
    </recommendedName>
</protein>
<dbReference type="PANTHER" id="PTHR11017:SF382">
    <property type="entry name" value="TIR DOMAIN-CONTAINING PROTEIN"/>
    <property type="match status" value="1"/>
</dbReference>
<feature type="compositionally biased region" description="Basic and acidic residues" evidence="8">
    <location>
        <begin position="162"/>
        <end position="175"/>
    </location>
</feature>
<feature type="region of interest" description="Disordered" evidence="8">
    <location>
        <begin position="1153"/>
        <end position="1173"/>
    </location>
</feature>
<sequence>MDQLKSQVFICFRGKDVREGLLSFLIAALKRKSVNYYVDDEERRGEVTNIFLQEIARSRVVLVIFSENFMYSEWCTNELLTAMETRGPGKTIIPIFYKVSVEKVRQNWSDFLKEGRDSWSTIITDYLGLVYTGKATNESDFVDKIVEEVEKTLTLMETKERETKGFKGEEKKQEKTTTTNPITTTTTTTSPFFGIKNRVQQLKEKLKMDSDEETRVVGVVGMKGIGKTKLAEILFEEIKDEFERAVFFKNQIRKKMKNDKRLDLLLKHFLQSILEKSGDVTLKITEKTTHEDVKEHLLETIHLLVLDDLRNKDDLEHLLGDRKWITQGSKIVIVTSDMSLVEGLVDDIYVVPGLNEKEGLECLSHHAFGDPTCSDSRVGNLLTLLRMFVDYARGNPLALTLLGKELRGRDVGSWQPILSTFKMNPNNNIQDILNSCYDGLTGPQQDAFLDITCFFISHDHKFVMEMVDSSCDTDDRSIIKDLADKFLIEISDGRVEMNGLVYTLGKNLASQDHNWRLWNQQDIIKVLEKKTAFLEGVRGIFLDISEVTKKTRIWNKAFFDMKNLRYLKIYNSCTSVLESKSNLTIRNGLQFSLEEVRYLHWLKFPLDELPGDLKPKNLVDLKLPYSQIKRLWAGHKDTTNLKWVDLSYSVNLEDLSGLSGAQNLQRLNLEGCRKLTNLLEEIMQTMTSLVYLNLRSCTCLVSLPNINLKSLKTLILSDCSSLGNFQMISENLETIYLDGTSLKELPETIKKLKKLVILNMRACKMLESLPDSLGNLQALQEVILSGCSKLQSFPDVIKNMKRLRILLLDGTVISQVPQLSPLCMNGLSLLRRLCLSSNGVIQTLQAHIGQLYHLKFLDLKDCKNLTSIPTLPPNLECFDAHGCDSLTTVANPLAFLNLTDQIHSTFIFSNCKNLNEAAKRCIISYILKKSQLLSSAFSRYNLGSVMEPYTGACFPGSEVPEWFSHQVYGSEIEIDLARHQSESRTIGVVLCAVVSFQDYRDQISNFLVKCNCRFKNANETLTKQFSCTVGGTSIPGIEPCKIDSDHVFVSYTSLLEIKKQSEAEDKKVCSSSNASLKFEVTGGECELVKCEVLKCGFSMVYKSDGTDHDNVYWEVNADYEPDGTDHDESKSIHYEDKFISSQEVDEIYIDEEGSDDDESRHEELKPLQHNDIVNLETISDSDQDMDDEGSNDDEGQHEELKYLQDNGIVNLETISDSDQDMNDEVTQHLSLVAVSIATPSMQNPHVIRGRADNNEGINGEGDTTCFSYLQSFIPCLNRKTT</sequence>
<keyword evidence="11" id="KW-1185">Reference proteome</keyword>
<dbReference type="SUPFAM" id="SSF52058">
    <property type="entry name" value="L domain-like"/>
    <property type="match status" value="1"/>
</dbReference>
<dbReference type="Pfam" id="PF00931">
    <property type="entry name" value="NB-ARC"/>
    <property type="match status" value="1"/>
</dbReference>
<evidence type="ECO:0000256" key="4">
    <source>
        <dbReference type="ARBA" id="ARBA00022801"/>
    </source>
</evidence>
<dbReference type="InterPro" id="IPR011713">
    <property type="entry name" value="Leu-rich_rpt_3"/>
</dbReference>
<evidence type="ECO:0000313" key="11">
    <source>
        <dbReference type="Proteomes" id="UP001558713"/>
    </source>
</evidence>
<evidence type="ECO:0000256" key="2">
    <source>
        <dbReference type="ARBA" id="ARBA00022614"/>
    </source>
</evidence>
<dbReference type="Gene3D" id="3.40.50.10140">
    <property type="entry name" value="Toll/interleukin-1 receptor homology (TIR) domain"/>
    <property type="match status" value="1"/>
</dbReference>
<dbReference type="EC" id="3.2.2.6" evidence="1"/>
<dbReference type="FunFam" id="3.80.10.10:FF:000386">
    <property type="entry name" value="Disease resistance protein RPS4"/>
    <property type="match status" value="1"/>
</dbReference>
<evidence type="ECO:0000313" key="10">
    <source>
        <dbReference type="EMBL" id="KAL1191872.1"/>
    </source>
</evidence>
<dbReference type="Gene3D" id="3.40.50.300">
    <property type="entry name" value="P-loop containing nucleotide triphosphate hydrolases"/>
    <property type="match status" value="1"/>
</dbReference>
<dbReference type="Proteomes" id="UP001558713">
    <property type="component" value="Unassembled WGS sequence"/>
</dbReference>
<proteinExistence type="predicted"/>
<keyword evidence="3" id="KW-0677">Repeat</keyword>
<organism evidence="10 11">
    <name type="scientific">Cardamine amara subsp. amara</name>
    <dbReference type="NCBI Taxonomy" id="228776"/>
    <lineage>
        <taxon>Eukaryota</taxon>
        <taxon>Viridiplantae</taxon>
        <taxon>Streptophyta</taxon>
        <taxon>Embryophyta</taxon>
        <taxon>Tracheophyta</taxon>
        <taxon>Spermatophyta</taxon>
        <taxon>Magnoliopsida</taxon>
        <taxon>eudicotyledons</taxon>
        <taxon>Gunneridae</taxon>
        <taxon>Pentapetalae</taxon>
        <taxon>rosids</taxon>
        <taxon>malvids</taxon>
        <taxon>Brassicales</taxon>
        <taxon>Brassicaceae</taxon>
        <taxon>Cardamineae</taxon>
        <taxon>Cardamine</taxon>
    </lineage>
</organism>
<gene>
    <name evidence="10" type="ORF">V5N11_007564</name>
</gene>
<keyword evidence="2" id="KW-0433">Leucine-rich repeat</keyword>
<dbReference type="InterPro" id="IPR027417">
    <property type="entry name" value="P-loop_NTPase"/>
</dbReference>
<dbReference type="SUPFAM" id="SSF52200">
    <property type="entry name" value="Toll/Interleukin receptor TIR domain"/>
    <property type="match status" value="1"/>
</dbReference>
<comment type="catalytic activity">
    <reaction evidence="7">
        <text>NAD(+) + H2O = ADP-D-ribose + nicotinamide + H(+)</text>
        <dbReference type="Rhea" id="RHEA:16301"/>
        <dbReference type="ChEBI" id="CHEBI:15377"/>
        <dbReference type="ChEBI" id="CHEBI:15378"/>
        <dbReference type="ChEBI" id="CHEBI:17154"/>
        <dbReference type="ChEBI" id="CHEBI:57540"/>
        <dbReference type="ChEBI" id="CHEBI:57967"/>
        <dbReference type="EC" id="3.2.2.6"/>
    </reaction>
    <physiologicalReaction direction="left-to-right" evidence="7">
        <dbReference type="Rhea" id="RHEA:16302"/>
    </physiologicalReaction>
</comment>
<dbReference type="GO" id="GO:0006952">
    <property type="term" value="P:defense response"/>
    <property type="evidence" value="ECO:0007669"/>
    <property type="project" value="UniProtKB-KW"/>
</dbReference>
<feature type="region of interest" description="Disordered" evidence="8">
    <location>
        <begin position="162"/>
        <end position="187"/>
    </location>
</feature>
<dbReference type="SUPFAM" id="SSF46785">
    <property type="entry name" value="Winged helix' DNA-binding domain"/>
    <property type="match status" value="1"/>
</dbReference>
<dbReference type="InterPro" id="IPR044974">
    <property type="entry name" value="Disease_R_plants"/>
</dbReference>
<dbReference type="Pfam" id="PF01582">
    <property type="entry name" value="TIR"/>
    <property type="match status" value="1"/>
</dbReference>
<name>A0ABD0ZB00_CARAN</name>
<keyword evidence="4" id="KW-0378">Hydrolase</keyword>
<feature type="compositionally biased region" description="Low complexity" evidence="8">
    <location>
        <begin position="176"/>
        <end position="187"/>
    </location>
</feature>
<evidence type="ECO:0000256" key="7">
    <source>
        <dbReference type="ARBA" id="ARBA00047304"/>
    </source>
</evidence>
<dbReference type="InterPro" id="IPR036390">
    <property type="entry name" value="WH_DNA-bd_sf"/>
</dbReference>
<reference evidence="10 11" key="1">
    <citation type="submission" date="2024-04" db="EMBL/GenBank/DDBJ databases">
        <title>Genome assembly C_amara_ONT_v2.</title>
        <authorList>
            <person name="Yant L."/>
            <person name="Moore C."/>
            <person name="Slenker M."/>
        </authorList>
    </citation>
    <scope>NUCLEOTIDE SEQUENCE [LARGE SCALE GENOMIC DNA]</scope>
    <source>
        <tissue evidence="10">Leaf</tissue>
    </source>
</reference>
<dbReference type="PANTHER" id="PTHR11017">
    <property type="entry name" value="LEUCINE-RICH REPEAT-CONTAINING PROTEIN"/>
    <property type="match status" value="1"/>
</dbReference>
<dbReference type="InterPro" id="IPR042197">
    <property type="entry name" value="Apaf_helical"/>
</dbReference>